<dbReference type="InterPro" id="IPR038726">
    <property type="entry name" value="PDDEXK_AddAB-type"/>
</dbReference>
<evidence type="ECO:0000313" key="2">
    <source>
        <dbReference type="EMBL" id="PIP32101.1"/>
    </source>
</evidence>
<dbReference type="EMBL" id="PCSB01000001">
    <property type="protein sequence ID" value="PIP32101.1"/>
    <property type="molecule type" value="Genomic_DNA"/>
</dbReference>
<dbReference type="Gene3D" id="3.90.320.10">
    <property type="match status" value="1"/>
</dbReference>
<gene>
    <name evidence="2" type="ORF">COX24_00040</name>
</gene>
<sequence length="229" mass="26731">MNKKQIKLSPNSLNLYLECPYCFWLDKKQGIKRPPPYPYALNTAVDILLKEEFDRYRAKDEPHPLLVANNIPAKLFSNQELLNKWRSNFEGIRYYDRQLDATLFGAVDDILEFSNGALAPLDYKSTGSKVAKVYDRFQLQMDVYTFLLEKNGYSTNRKGCLAFYVVDKENGFEDRLPFKKEIQMIDTDPTYVQKLFEEAVSLLKQETPPQAHRPDCKFGEWLKQTNQFG</sequence>
<feature type="domain" description="PD-(D/E)XK endonuclease-like" evidence="1">
    <location>
        <begin position="8"/>
        <end position="217"/>
    </location>
</feature>
<comment type="caution">
    <text evidence="2">The sequence shown here is derived from an EMBL/GenBank/DDBJ whole genome shotgun (WGS) entry which is preliminary data.</text>
</comment>
<dbReference type="Pfam" id="PF12705">
    <property type="entry name" value="PDDEXK_1"/>
    <property type="match status" value="1"/>
</dbReference>
<accession>A0A2G9ZG77</accession>
<protein>
    <recommendedName>
        <fullName evidence="1">PD-(D/E)XK endonuclease-like domain-containing protein</fullName>
    </recommendedName>
</protein>
<dbReference type="InterPro" id="IPR011604">
    <property type="entry name" value="PDDEXK-like_dom_sf"/>
</dbReference>
<reference evidence="2 3" key="1">
    <citation type="submission" date="2017-09" db="EMBL/GenBank/DDBJ databases">
        <title>Depth-based differentiation of microbial function through sediment-hosted aquifers and enrichment of novel symbionts in the deep terrestrial subsurface.</title>
        <authorList>
            <person name="Probst A.J."/>
            <person name="Ladd B."/>
            <person name="Jarett J.K."/>
            <person name="Geller-Mcgrath D.E."/>
            <person name="Sieber C.M."/>
            <person name="Emerson J.B."/>
            <person name="Anantharaman K."/>
            <person name="Thomas B.C."/>
            <person name="Malmstrom R."/>
            <person name="Stieglmeier M."/>
            <person name="Klingl A."/>
            <person name="Woyke T."/>
            <person name="Ryan C.M."/>
            <person name="Banfield J.F."/>
        </authorList>
    </citation>
    <scope>NUCLEOTIDE SEQUENCE [LARGE SCALE GENOMIC DNA]</scope>
    <source>
        <strain evidence="2">CG23_combo_of_CG06-09_8_20_14_all_37_87_8</strain>
    </source>
</reference>
<dbReference type="Proteomes" id="UP000230447">
    <property type="component" value="Unassembled WGS sequence"/>
</dbReference>
<proteinExistence type="predicted"/>
<dbReference type="AlphaFoldDB" id="A0A2G9ZG77"/>
<evidence type="ECO:0000259" key="1">
    <source>
        <dbReference type="Pfam" id="PF12705"/>
    </source>
</evidence>
<name>A0A2G9ZG77_9BACT</name>
<organism evidence="2 3">
    <name type="scientific">bacterium (Candidatus Gribaldobacteria) CG23_combo_of_CG06-09_8_20_14_all_37_87_8</name>
    <dbReference type="NCBI Taxonomy" id="2014278"/>
    <lineage>
        <taxon>Bacteria</taxon>
        <taxon>Candidatus Gribaldobacteria</taxon>
    </lineage>
</organism>
<evidence type="ECO:0000313" key="3">
    <source>
        <dbReference type="Proteomes" id="UP000230447"/>
    </source>
</evidence>